<dbReference type="EMBL" id="RHJS01000002">
    <property type="protein sequence ID" value="RRK33195.1"/>
    <property type="molecule type" value="Genomic_DNA"/>
</dbReference>
<evidence type="ECO:0000313" key="8">
    <source>
        <dbReference type="Proteomes" id="UP000474104"/>
    </source>
</evidence>
<dbReference type="Pfam" id="PF02311">
    <property type="entry name" value="AraC_binding"/>
    <property type="match status" value="1"/>
</dbReference>
<dbReference type="RefSeq" id="WP_004075162.1">
    <property type="nucleotide sequence ID" value="NZ_CASCYM010000002.1"/>
</dbReference>
<evidence type="ECO:0000313" key="5">
    <source>
        <dbReference type="EMBL" id="NDO69621.1"/>
    </source>
</evidence>
<dbReference type="PANTHER" id="PTHR43280">
    <property type="entry name" value="ARAC-FAMILY TRANSCRIPTIONAL REGULATOR"/>
    <property type="match status" value="1"/>
</dbReference>
<dbReference type="SUPFAM" id="SSF46689">
    <property type="entry name" value="Homeodomain-like"/>
    <property type="match status" value="2"/>
</dbReference>
<accession>A0A426DKA6</accession>
<dbReference type="InterPro" id="IPR018062">
    <property type="entry name" value="HTH_AraC-typ_CS"/>
</dbReference>
<keyword evidence="7" id="KW-1185">Reference proteome</keyword>
<feature type="domain" description="HTH araC/xylS-type" evidence="4">
    <location>
        <begin position="198"/>
        <end position="296"/>
    </location>
</feature>
<dbReference type="EMBL" id="VIRB01000077">
    <property type="protein sequence ID" value="NDO69621.1"/>
    <property type="molecule type" value="Genomic_DNA"/>
</dbReference>
<evidence type="ECO:0000313" key="7">
    <source>
        <dbReference type="Proteomes" id="UP000274920"/>
    </source>
</evidence>
<evidence type="ECO:0000313" key="6">
    <source>
        <dbReference type="EMBL" id="RRK33195.1"/>
    </source>
</evidence>
<gene>
    <name evidence="6" type="ORF">EBB54_19000</name>
    <name evidence="5" type="ORF">FMM80_13390</name>
</gene>
<dbReference type="InterPro" id="IPR037923">
    <property type="entry name" value="HTH-like"/>
</dbReference>
<sequence length="315" mass="37056">MGKRKKPKMEFRYYKMPEGSPILALLGEKWLQSYGRDVDYLHFHNFLEIGYCYGGQGDMVLGEQNLRFKGNQYSVIPRNYPHTTNSDPGTVSQWEYLFVDVENFLREHNGGGAAMRTERMIQRINSRAVLVNVKESPRIARLIRQLLDIMRETKEYYLEEAKGILVALLINLVRENDLEDQEYEEHKELEGNVTIPISRALDYITLHYMEPLKVGELADWSHMSETHFRRTFSAYMKISPLEYINLVRVRTACEYLKKTDVPVSDIAHKCGFTTLSTFNRNFKQITGYTPHEWRKRPENFEQQLLKFQIHSEAGW</sequence>
<dbReference type="PROSITE" id="PS01124">
    <property type="entry name" value="HTH_ARAC_FAMILY_2"/>
    <property type="match status" value="1"/>
</dbReference>
<evidence type="ECO:0000259" key="4">
    <source>
        <dbReference type="PROSITE" id="PS01124"/>
    </source>
</evidence>
<dbReference type="PRINTS" id="PR00032">
    <property type="entry name" value="HTHARAC"/>
</dbReference>
<organism evidence="6 7">
    <name type="scientific">Schaedlerella arabinosiphila</name>
    <dbReference type="NCBI Taxonomy" id="2044587"/>
    <lineage>
        <taxon>Bacteria</taxon>
        <taxon>Bacillati</taxon>
        <taxon>Bacillota</taxon>
        <taxon>Clostridia</taxon>
        <taxon>Lachnospirales</taxon>
        <taxon>Lachnospiraceae</taxon>
        <taxon>Schaedlerella</taxon>
    </lineage>
</organism>
<dbReference type="AlphaFoldDB" id="N2ATR2"/>
<evidence type="ECO:0000256" key="3">
    <source>
        <dbReference type="ARBA" id="ARBA00023163"/>
    </source>
</evidence>
<dbReference type="InterPro" id="IPR003313">
    <property type="entry name" value="AraC-bd"/>
</dbReference>
<dbReference type="Pfam" id="PF12833">
    <property type="entry name" value="HTH_18"/>
    <property type="match status" value="1"/>
</dbReference>
<dbReference type="Proteomes" id="UP000274920">
    <property type="component" value="Unassembled WGS sequence"/>
</dbReference>
<accession>N2ATR2</accession>
<dbReference type="Gene3D" id="1.10.10.60">
    <property type="entry name" value="Homeodomain-like"/>
    <property type="match status" value="2"/>
</dbReference>
<dbReference type="SMART" id="SM00342">
    <property type="entry name" value="HTH_ARAC"/>
    <property type="match status" value="1"/>
</dbReference>
<keyword evidence="1" id="KW-0805">Transcription regulation</keyword>
<keyword evidence="3" id="KW-0804">Transcription</keyword>
<dbReference type="PANTHER" id="PTHR43280:SF28">
    <property type="entry name" value="HTH-TYPE TRANSCRIPTIONAL ACTIVATOR RHAS"/>
    <property type="match status" value="1"/>
</dbReference>
<dbReference type="GO" id="GO:0043565">
    <property type="term" value="F:sequence-specific DNA binding"/>
    <property type="evidence" value="ECO:0007669"/>
    <property type="project" value="InterPro"/>
</dbReference>
<name>N2ATR2_9FIRM</name>
<dbReference type="InterPro" id="IPR020449">
    <property type="entry name" value="Tscrpt_reg_AraC-type_HTH"/>
</dbReference>
<comment type="caution">
    <text evidence="6">The sequence shown here is derived from an EMBL/GenBank/DDBJ whole genome shotgun (WGS) entry which is preliminary data.</text>
</comment>
<dbReference type="InterPro" id="IPR009057">
    <property type="entry name" value="Homeodomain-like_sf"/>
</dbReference>
<dbReference type="GO" id="GO:0003700">
    <property type="term" value="F:DNA-binding transcription factor activity"/>
    <property type="evidence" value="ECO:0007669"/>
    <property type="project" value="InterPro"/>
</dbReference>
<dbReference type="InterPro" id="IPR018060">
    <property type="entry name" value="HTH_AraC"/>
</dbReference>
<evidence type="ECO:0000256" key="1">
    <source>
        <dbReference type="ARBA" id="ARBA00023015"/>
    </source>
</evidence>
<dbReference type="STRING" id="2044587.C824_01245"/>
<dbReference type="eggNOG" id="COG2207">
    <property type="taxonomic scope" value="Bacteria"/>
</dbReference>
<dbReference type="PROSITE" id="PS00041">
    <property type="entry name" value="HTH_ARAC_FAMILY_1"/>
    <property type="match status" value="1"/>
</dbReference>
<keyword evidence="2" id="KW-0238">DNA-binding</keyword>
<protein>
    <submittedName>
        <fullName evidence="6">AraC family transcriptional regulator</fullName>
    </submittedName>
    <submittedName>
        <fullName evidence="5">Helix-turn-helix domain-containing protein</fullName>
    </submittedName>
</protein>
<dbReference type="Proteomes" id="UP000474104">
    <property type="component" value="Unassembled WGS sequence"/>
</dbReference>
<reference evidence="6" key="1">
    <citation type="submission" date="2018-10" db="EMBL/GenBank/DDBJ databases">
        <title>Schaedlerella arabinophila gen. nov. sp. nov., isolated from the mouse intestinal tract and comparative analysis with the genome of the closely related altered Schaedler flora strain ASF502.</title>
        <authorList>
            <person name="Miyake S."/>
            <person name="Soh M."/>
            <person name="Seedorf H."/>
        </authorList>
    </citation>
    <scope>NUCLEOTIDE SEQUENCE [LARGE SCALE GENOMIC DNA]</scope>
    <source>
        <strain evidence="6">DSM 106076</strain>
    </source>
</reference>
<reference evidence="5 8" key="2">
    <citation type="submission" date="2019-07" db="EMBL/GenBank/DDBJ databases">
        <title>Draft genome sequences of 15 bacterial species constituting the stable defined intestinal microbiota of the GM15 gnotobiotic mouse model.</title>
        <authorList>
            <person name="Elie C."/>
            <person name="Mathieu A."/>
            <person name="Saliou A."/>
            <person name="Darnaud M."/>
            <person name="Leulier F."/>
            <person name="Tamellini A."/>
        </authorList>
    </citation>
    <scope>NUCLEOTIDE SEQUENCE [LARGE SCALE GENOMIC DNA]</scope>
    <source>
        <strain evidence="8">ASF 502</strain>
        <strain evidence="5">MD300</strain>
    </source>
</reference>
<dbReference type="HOGENOM" id="CLU_000445_88_3_9"/>
<evidence type="ECO:0000256" key="2">
    <source>
        <dbReference type="ARBA" id="ARBA00023125"/>
    </source>
</evidence>
<dbReference type="SUPFAM" id="SSF51215">
    <property type="entry name" value="Regulatory protein AraC"/>
    <property type="match status" value="1"/>
</dbReference>
<dbReference type="OrthoDB" id="337756at2"/>
<proteinExistence type="predicted"/>